<proteinExistence type="predicted"/>
<organism evidence="1">
    <name type="scientific">Staphylothermus marinus</name>
    <dbReference type="NCBI Taxonomy" id="2280"/>
    <lineage>
        <taxon>Archaea</taxon>
        <taxon>Thermoproteota</taxon>
        <taxon>Thermoprotei</taxon>
        <taxon>Desulfurococcales</taxon>
        <taxon>Desulfurococcaceae</taxon>
        <taxon>Staphylothermus</taxon>
    </lineage>
</organism>
<reference evidence="1" key="1">
    <citation type="journal article" date="2020" name="mSystems">
        <title>Genome- and Community-Level Interaction Insights into Carbon Utilization and Element Cycling Functions of Hydrothermarchaeota in Hydrothermal Sediment.</title>
        <authorList>
            <person name="Zhou Z."/>
            <person name="Liu Y."/>
            <person name="Xu W."/>
            <person name="Pan J."/>
            <person name="Luo Z.H."/>
            <person name="Li M."/>
        </authorList>
    </citation>
    <scope>NUCLEOTIDE SEQUENCE [LARGE SCALE GENOMIC DNA]</scope>
    <source>
        <strain evidence="1">SpSt-642</strain>
    </source>
</reference>
<evidence type="ECO:0008006" key="2">
    <source>
        <dbReference type="Google" id="ProtNLM"/>
    </source>
</evidence>
<sequence length="100" mass="12284">MSNTECGKWNRLLSKRDLLAYYLLCREDGRVWNTGDIIDKLEKELYVSRRIAFSITRRLYRMNLLQRVDYYVYKCTGFNKYIEELYKNYVCKKKSRLMKQ</sequence>
<comment type="caution">
    <text evidence="1">The sequence shown here is derived from an EMBL/GenBank/DDBJ whole genome shotgun (WGS) entry which is preliminary data.</text>
</comment>
<dbReference type="EMBL" id="DTBJ01000046">
    <property type="protein sequence ID" value="HGM59015.1"/>
    <property type="molecule type" value="Genomic_DNA"/>
</dbReference>
<name>A0A7C4D7M3_STAMA</name>
<protein>
    <recommendedName>
        <fullName evidence="2">MarR family transcriptional regulator</fullName>
    </recommendedName>
</protein>
<dbReference type="AlphaFoldDB" id="A0A7C4D7M3"/>
<accession>A0A7C4D7M3</accession>
<evidence type="ECO:0000313" key="1">
    <source>
        <dbReference type="EMBL" id="HGM59015.1"/>
    </source>
</evidence>
<gene>
    <name evidence="1" type="ORF">ENU14_05475</name>
</gene>